<dbReference type="EMBL" id="GL876967">
    <property type="protein sequence ID" value="KLU84464.1"/>
    <property type="molecule type" value="Genomic_DNA"/>
</dbReference>
<dbReference type="GO" id="GO:0060090">
    <property type="term" value="F:molecular adaptor activity"/>
    <property type="evidence" value="ECO:0007669"/>
    <property type="project" value="InterPro"/>
</dbReference>
<dbReference type="OMA" id="VIEICQR"/>
<keyword evidence="5" id="KW-1185">Reference proteome</keyword>
<keyword evidence="1" id="KW-0677">Repeat</keyword>
<evidence type="ECO:0000256" key="1">
    <source>
        <dbReference type="ARBA" id="ARBA00022737"/>
    </source>
</evidence>
<dbReference type="GO" id="GO:0005634">
    <property type="term" value="C:nucleus"/>
    <property type="evidence" value="ECO:0007669"/>
    <property type="project" value="TreeGrafter"/>
</dbReference>
<evidence type="ECO:0000259" key="2">
    <source>
        <dbReference type="Pfam" id="PF13001"/>
    </source>
</evidence>
<dbReference type="STRING" id="644358.A0A0C4DU71"/>
<dbReference type="GO" id="GO:0036503">
    <property type="term" value="P:ERAD pathway"/>
    <property type="evidence" value="ECO:0007669"/>
    <property type="project" value="TreeGrafter"/>
</dbReference>
<dbReference type="GO" id="GO:0043248">
    <property type="term" value="P:proteasome assembly"/>
    <property type="evidence" value="ECO:0007669"/>
    <property type="project" value="InterPro"/>
</dbReference>
<dbReference type="Proteomes" id="UP000011715">
    <property type="component" value="Unassembled WGS sequence"/>
</dbReference>
<evidence type="ECO:0000313" key="5">
    <source>
        <dbReference type="Proteomes" id="UP000011715"/>
    </source>
</evidence>
<reference evidence="4" key="4">
    <citation type="journal article" date="2015" name="G3 (Bethesda)">
        <title>Genome sequences of three phytopathogenic species of the Magnaporthaceae family of fungi.</title>
        <authorList>
            <person name="Okagaki L.H."/>
            <person name="Nunes C.C."/>
            <person name="Sailsbery J."/>
            <person name="Clay B."/>
            <person name="Brown D."/>
            <person name="John T."/>
            <person name="Oh Y."/>
            <person name="Young N."/>
            <person name="Fitzgerald M."/>
            <person name="Haas B.J."/>
            <person name="Zeng Q."/>
            <person name="Young S."/>
            <person name="Adiconis X."/>
            <person name="Fan L."/>
            <person name="Levin J.Z."/>
            <person name="Mitchell T.K."/>
            <person name="Okubara P.A."/>
            <person name="Farman M.L."/>
            <person name="Kohn L.M."/>
            <person name="Birren B."/>
            <person name="Ma L.-J."/>
            <person name="Dean R.A."/>
        </authorList>
    </citation>
    <scope>NUCLEOTIDE SEQUENCE</scope>
    <source>
        <strain evidence="4">ATCC 64411 / 73-15</strain>
    </source>
</reference>
<reference evidence="5" key="2">
    <citation type="submission" date="2010-05" db="EMBL/GenBank/DDBJ databases">
        <title>The genome sequence of Magnaporthe poae strain ATCC 64411.</title>
        <authorList>
            <person name="Ma L.-J."/>
            <person name="Dead R."/>
            <person name="Young S."/>
            <person name="Zeng Q."/>
            <person name="Koehrsen M."/>
            <person name="Alvarado L."/>
            <person name="Berlin A."/>
            <person name="Chapman S.B."/>
            <person name="Chen Z."/>
            <person name="Freedman E."/>
            <person name="Gellesch M."/>
            <person name="Goldberg J."/>
            <person name="Griggs A."/>
            <person name="Gujja S."/>
            <person name="Heilman E.R."/>
            <person name="Heiman D."/>
            <person name="Hepburn T."/>
            <person name="Howarth C."/>
            <person name="Jen D."/>
            <person name="Larson L."/>
            <person name="Mehta T."/>
            <person name="Neiman D."/>
            <person name="Pearson M."/>
            <person name="Roberts A."/>
            <person name="Saif S."/>
            <person name="Shea T."/>
            <person name="Shenoy N."/>
            <person name="Sisk P."/>
            <person name="Stolte C."/>
            <person name="Sykes S."/>
            <person name="Walk T."/>
            <person name="White J."/>
            <person name="Yandava C."/>
            <person name="Haas B."/>
            <person name="Nusbaum C."/>
            <person name="Birren B."/>
        </authorList>
    </citation>
    <scope>NUCLEOTIDE SEQUENCE [LARGE SCALE GENOMIC DNA]</scope>
    <source>
        <strain evidence="5">ATCC 64411 / 73-15</strain>
    </source>
</reference>
<dbReference type="Pfam" id="PF13001">
    <property type="entry name" value="ECM29_N"/>
    <property type="match status" value="1"/>
</dbReference>
<evidence type="ECO:0000313" key="4">
    <source>
        <dbReference type="EnsemblFungi" id="MAPG_03506T0"/>
    </source>
</evidence>
<dbReference type="PANTHER" id="PTHR23346:SF19">
    <property type="entry name" value="PROTEASOME ADAPTER AND SCAFFOLD PROTEIN ECM29"/>
    <property type="match status" value="1"/>
</dbReference>
<organism evidence="4 5">
    <name type="scientific">Magnaporthiopsis poae (strain ATCC 64411 / 73-15)</name>
    <name type="common">Kentucky bluegrass fungus</name>
    <name type="synonym">Magnaporthe poae</name>
    <dbReference type="NCBI Taxonomy" id="644358"/>
    <lineage>
        <taxon>Eukaryota</taxon>
        <taxon>Fungi</taxon>
        <taxon>Dikarya</taxon>
        <taxon>Ascomycota</taxon>
        <taxon>Pezizomycotina</taxon>
        <taxon>Sordariomycetes</taxon>
        <taxon>Sordariomycetidae</taxon>
        <taxon>Magnaporthales</taxon>
        <taxon>Magnaporthaceae</taxon>
        <taxon>Magnaporthiopsis</taxon>
    </lineage>
</organism>
<dbReference type="AlphaFoldDB" id="A0A0C4DU71"/>
<dbReference type="VEuPathDB" id="FungiDB:MAPG_03506"/>
<dbReference type="PANTHER" id="PTHR23346">
    <property type="entry name" value="TRANSLATIONAL ACTIVATOR GCN1-RELATED"/>
    <property type="match status" value="1"/>
</dbReference>
<reference evidence="3" key="3">
    <citation type="submission" date="2011-03" db="EMBL/GenBank/DDBJ databases">
        <title>Annotation of Magnaporthe poae ATCC 64411.</title>
        <authorList>
            <person name="Ma L.-J."/>
            <person name="Dead R."/>
            <person name="Young S.K."/>
            <person name="Zeng Q."/>
            <person name="Gargeya S."/>
            <person name="Fitzgerald M."/>
            <person name="Haas B."/>
            <person name="Abouelleil A."/>
            <person name="Alvarado L."/>
            <person name="Arachchi H.M."/>
            <person name="Berlin A."/>
            <person name="Brown A."/>
            <person name="Chapman S.B."/>
            <person name="Chen Z."/>
            <person name="Dunbar C."/>
            <person name="Freedman E."/>
            <person name="Gearin G."/>
            <person name="Gellesch M."/>
            <person name="Goldberg J."/>
            <person name="Griggs A."/>
            <person name="Gujja S."/>
            <person name="Heiman D."/>
            <person name="Howarth C."/>
            <person name="Larson L."/>
            <person name="Lui A."/>
            <person name="MacDonald P.J.P."/>
            <person name="Mehta T."/>
            <person name="Montmayeur A."/>
            <person name="Murphy C."/>
            <person name="Neiman D."/>
            <person name="Pearson M."/>
            <person name="Priest M."/>
            <person name="Roberts A."/>
            <person name="Saif S."/>
            <person name="Shea T."/>
            <person name="Shenoy N."/>
            <person name="Sisk P."/>
            <person name="Stolte C."/>
            <person name="Sykes S."/>
            <person name="Yandava C."/>
            <person name="Wortman J."/>
            <person name="Nusbaum C."/>
            <person name="Birren B."/>
        </authorList>
    </citation>
    <scope>NUCLEOTIDE SEQUENCE</scope>
    <source>
        <strain evidence="3">ATCC 64411</strain>
    </source>
</reference>
<evidence type="ECO:0000313" key="3">
    <source>
        <dbReference type="EMBL" id="KLU84464.1"/>
    </source>
</evidence>
<dbReference type="GO" id="GO:0005737">
    <property type="term" value="C:cytoplasm"/>
    <property type="evidence" value="ECO:0007669"/>
    <property type="project" value="TreeGrafter"/>
</dbReference>
<proteinExistence type="predicted"/>
<feature type="domain" description="Proteasome component Ecm29 N-terminal" evidence="2">
    <location>
        <begin position="11"/>
        <end position="299"/>
    </location>
</feature>
<protein>
    <recommendedName>
        <fullName evidence="2">Proteasome component Ecm29 N-terminal domain-containing protein</fullName>
    </recommendedName>
</protein>
<name>A0A0C4DU71_MAGP6</name>
<dbReference type="EnsemblFungi" id="MAPG_03506T0">
    <property type="protein sequence ID" value="MAPG_03506T0"/>
    <property type="gene ID" value="MAPG_03506"/>
</dbReference>
<dbReference type="eggNOG" id="KOG0915">
    <property type="taxonomic scope" value="Eukaryota"/>
</dbReference>
<dbReference type="OrthoDB" id="16066at2759"/>
<sequence>MSSEAKELELVDRVDFKILAVANNEQKLQALLKIYLAPLLLKAGSEHASVRKKVIEICQRLKGYIQAPGVVLPVKDLLTQFKSTEHAVIRHLDLLFVQHSIGRIEPEERRELVALLLVGIGTRSLSSPRLFNLLLCMLPDVKIPPRGSKEDAAFKDEIGLSDPKDAIFVAEWLGKLLLLKQTADDSVGLSKEDIEFLTLGSRDTWASARGTKLADARICAVNFLASGAFKDEERFISSILAAGNSDGRISSVGEDLLKRTSVSVEDTRHVESLFLAHACLPPPYRTRILTLLARSAASVQWTAARLPCA</sequence>
<reference evidence="3" key="1">
    <citation type="submission" date="2010-05" db="EMBL/GenBank/DDBJ databases">
        <title>The Genome Sequence of Magnaporthe poae strain ATCC 64411.</title>
        <authorList>
            <consortium name="The Broad Institute Genome Sequencing Platform"/>
            <consortium name="Broad Institute Genome Sequencing Center for Infectious Disease"/>
            <person name="Ma L.-J."/>
            <person name="Dead R."/>
            <person name="Young S."/>
            <person name="Zeng Q."/>
            <person name="Koehrsen M."/>
            <person name="Alvarado L."/>
            <person name="Berlin A."/>
            <person name="Chapman S.B."/>
            <person name="Chen Z."/>
            <person name="Freedman E."/>
            <person name="Gellesch M."/>
            <person name="Goldberg J."/>
            <person name="Griggs A."/>
            <person name="Gujja S."/>
            <person name="Heilman E.R."/>
            <person name="Heiman D."/>
            <person name="Hepburn T."/>
            <person name="Howarth C."/>
            <person name="Jen D."/>
            <person name="Larson L."/>
            <person name="Mehta T."/>
            <person name="Neiman D."/>
            <person name="Pearson M."/>
            <person name="Roberts A."/>
            <person name="Saif S."/>
            <person name="Shea T."/>
            <person name="Shenoy N."/>
            <person name="Sisk P."/>
            <person name="Stolte C."/>
            <person name="Sykes S."/>
            <person name="Walk T."/>
            <person name="White J."/>
            <person name="Yandava C."/>
            <person name="Haas B."/>
            <person name="Nusbaum C."/>
            <person name="Birren B."/>
        </authorList>
    </citation>
    <scope>NUCLEOTIDE SEQUENCE</scope>
    <source>
        <strain evidence="3">ATCC 64411</strain>
    </source>
</reference>
<reference evidence="4" key="5">
    <citation type="submission" date="2015-06" db="UniProtKB">
        <authorList>
            <consortium name="EnsemblFungi"/>
        </authorList>
    </citation>
    <scope>IDENTIFICATION</scope>
    <source>
        <strain evidence="4">ATCC 64411</strain>
    </source>
</reference>
<gene>
    <name evidence="3" type="ORF">MAPG_03506</name>
</gene>
<accession>A0A0C4DU71</accession>
<dbReference type="InterPro" id="IPR024372">
    <property type="entry name" value="Ecm29_N"/>
</dbReference>
<dbReference type="EMBL" id="ADBL01000839">
    <property type="status" value="NOT_ANNOTATED_CDS"/>
    <property type="molecule type" value="Genomic_DNA"/>
</dbReference>